<proteinExistence type="predicted"/>
<comment type="subcellular location">
    <subcellularLocation>
        <location evidence="1">Nucleus</location>
    </subcellularLocation>
</comment>
<evidence type="ECO:0000259" key="6">
    <source>
        <dbReference type="SMART" id="SM00906"/>
    </source>
</evidence>
<sequence>MAWSQSSFSEDTFVPSLLLDPTLETTALASWSDSPAEYSVLPPSTLIIHLIDVFFDHVHPQIRLLHQPSFVDWVGSGSYVMDEHATLILTSMFSVAARYTEHPEVDLFDRMLLRRASANSGTPEEVYYKNRKRWERGKGFLSQANRLLISETSRMDKLEPGNGETQRPSIRVVQAAAIITFAQMGIGLSSRTYSLLSTAVQLAHDCGLDQVDGNDEIILTPGGTDFDACKSIWAKKEELRRTWWVIAYLENFVCVTKERPRMIDWGKCKTKLPCDDKDWFQGRHCSSDFLPASLDDLRASLTVSPQLSVLAFRLRTMHLGAKMLEAAMNNDSELESHNILTKIEECATFYKQNMPTESKTEYDWQYNVSTDYLHLRLLLESQVSTCPIPADAKPSDIFEYCRDLSRQRRQGSNSTASPGAKAFSLALSASETVCSILRDSSAEDVARLCPYLAYVLWVPACLQLLVKLFTRADPELAEKASLSLQTLIMTLERFGEFSALGQFVLSSFRRYEEKLTDIQWTDGKPNDDDRWIVSRVLRFPGHIDASFLQEANSIDHSEAPIDPALALYQLPNTQSSTEAEILQGEIASVNYLAEDPIWIWPEAYTEF</sequence>
<keyword evidence="3" id="KW-0805">Transcription regulation</keyword>
<organism evidence="7 8">
    <name type="scientific">Hypocrea virens (strain Gv29-8 / FGSC 10586)</name>
    <name type="common">Gliocladium virens</name>
    <name type="synonym">Trichoderma virens</name>
    <dbReference type="NCBI Taxonomy" id="413071"/>
    <lineage>
        <taxon>Eukaryota</taxon>
        <taxon>Fungi</taxon>
        <taxon>Dikarya</taxon>
        <taxon>Ascomycota</taxon>
        <taxon>Pezizomycotina</taxon>
        <taxon>Sordariomycetes</taxon>
        <taxon>Hypocreomycetidae</taxon>
        <taxon>Hypocreales</taxon>
        <taxon>Hypocreaceae</taxon>
        <taxon>Trichoderma</taxon>
    </lineage>
</organism>
<dbReference type="GO" id="GO:0006351">
    <property type="term" value="P:DNA-templated transcription"/>
    <property type="evidence" value="ECO:0007669"/>
    <property type="project" value="InterPro"/>
</dbReference>
<dbReference type="OMA" id="WVIAYLE"/>
<dbReference type="GO" id="GO:0008270">
    <property type="term" value="F:zinc ion binding"/>
    <property type="evidence" value="ECO:0007669"/>
    <property type="project" value="InterPro"/>
</dbReference>
<comment type="caution">
    <text evidence="7">The sequence shown here is derived from an EMBL/GenBank/DDBJ whole genome shotgun (WGS) entry which is preliminary data.</text>
</comment>
<keyword evidence="8" id="KW-1185">Reference proteome</keyword>
<dbReference type="GO" id="GO:0003677">
    <property type="term" value="F:DNA binding"/>
    <property type="evidence" value="ECO:0007669"/>
    <property type="project" value="InterPro"/>
</dbReference>
<dbReference type="HOGENOM" id="CLU_449813_0_0_1"/>
<dbReference type="PANTHER" id="PTHR47338">
    <property type="entry name" value="ZN(II)2CYS6 TRANSCRIPTION FACTOR (EUROFUNG)-RELATED"/>
    <property type="match status" value="1"/>
</dbReference>
<keyword evidence="5" id="KW-0539">Nucleus</keyword>
<dbReference type="CDD" id="cd12148">
    <property type="entry name" value="fungal_TF_MHR"/>
    <property type="match status" value="1"/>
</dbReference>
<dbReference type="InterPro" id="IPR007219">
    <property type="entry name" value="XnlR_reg_dom"/>
</dbReference>
<name>G9MQY5_HYPVG</name>
<evidence type="ECO:0000313" key="7">
    <source>
        <dbReference type="EMBL" id="EHK22513.1"/>
    </source>
</evidence>
<evidence type="ECO:0000256" key="3">
    <source>
        <dbReference type="ARBA" id="ARBA00023015"/>
    </source>
</evidence>
<dbReference type="EMBL" id="ABDF02000006">
    <property type="protein sequence ID" value="EHK22513.1"/>
    <property type="molecule type" value="Genomic_DNA"/>
</dbReference>
<dbReference type="GeneID" id="25790489"/>
<dbReference type="GO" id="GO:0005634">
    <property type="term" value="C:nucleus"/>
    <property type="evidence" value="ECO:0007669"/>
    <property type="project" value="UniProtKB-SubCell"/>
</dbReference>
<dbReference type="eggNOG" id="ENOG502SIW1">
    <property type="taxonomic scope" value="Eukaryota"/>
</dbReference>
<dbReference type="GO" id="GO:0000981">
    <property type="term" value="F:DNA-binding transcription factor activity, RNA polymerase II-specific"/>
    <property type="evidence" value="ECO:0007669"/>
    <property type="project" value="InterPro"/>
</dbReference>
<dbReference type="InParanoid" id="G9MQY5"/>
<dbReference type="AlphaFoldDB" id="G9MQY5"/>
<reference evidence="7 8" key="1">
    <citation type="journal article" date="2011" name="Genome Biol.">
        <title>Comparative genome sequence analysis underscores mycoparasitism as the ancestral life style of Trichoderma.</title>
        <authorList>
            <person name="Kubicek C.P."/>
            <person name="Herrera-Estrella A."/>
            <person name="Seidl-Seiboth V."/>
            <person name="Martinez D.A."/>
            <person name="Druzhinina I.S."/>
            <person name="Thon M."/>
            <person name="Zeilinger S."/>
            <person name="Casas-Flores S."/>
            <person name="Horwitz B.A."/>
            <person name="Mukherjee P.K."/>
            <person name="Mukherjee M."/>
            <person name="Kredics L."/>
            <person name="Alcaraz L.D."/>
            <person name="Aerts A."/>
            <person name="Antal Z."/>
            <person name="Atanasova L."/>
            <person name="Cervantes-Badillo M.G."/>
            <person name="Challacombe J."/>
            <person name="Chertkov O."/>
            <person name="McCluskey K."/>
            <person name="Coulpier F."/>
            <person name="Deshpande N."/>
            <person name="von Doehren H."/>
            <person name="Ebbole D.J."/>
            <person name="Esquivel-Naranjo E.U."/>
            <person name="Fekete E."/>
            <person name="Flipphi M."/>
            <person name="Glaser F."/>
            <person name="Gomez-Rodriguez E.Y."/>
            <person name="Gruber S."/>
            <person name="Han C."/>
            <person name="Henrissat B."/>
            <person name="Hermosa R."/>
            <person name="Hernandez-Onate M."/>
            <person name="Karaffa L."/>
            <person name="Kosti I."/>
            <person name="Le Crom S."/>
            <person name="Lindquist E."/>
            <person name="Lucas S."/>
            <person name="Luebeck M."/>
            <person name="Luebeck P.S."/>
            <person name="Margeot A."/>
            <person name="Metz B."/>
            <person name="Misra M."/>
            <person name="Nevalainen H."/>
            <person name="Omann M."/>
            <person name="Packer N."/>
            <person name="Perrone G."/>
            <person name="Uresti-Rivera E.E."/>
            <person name="Salamov A."/>
            <person name="Schmoll M."/>
            <person name="Seiboth B."/>
            <person name="Shapiro H."/>
            <person name="Sukno S."/>
            <person name="Tamayo-Ramos J.A."/>
            <person name="Tisch D."/>
            <person name="Wiest A."/>
            <person name="Wilkinson H.H."/>
            <person name="Zhang M."/>
            <person name="Coutinho P.M."/>
            <person name="Kenerley C.M."/>
            <person name="Monte E."/>
            <person name="Baker S.E."/>
            <person name="Grigoriev I.V."/>
        </authorList>
    </citation>
    <scope>NUCLEOTIDE SEQUENCE [LARGE SCALE GENOMIC DNA]</scope>
    <source>
        <strain evidence="8">Gv29-8 / FGSC 10586</strain>
    </source>
</reference>
<dbReference type="InterPro" id="IPR050815">
    <property type="entry name" value="TF_fung"/>
</dbReference>
<dbReference type="Proteomes" id="UP000007115">
    <property type="component" value="Unassembled WGS sequence"/>
</dbReference>
<dbReference type="RefSeq" id="XP_013956731.1">
    <property type="nucleotide sequence ID" value="XM_014101256.1"/>
</dbReference>
<dbReference type="Pfam" id="PF04082">
    <property type="entry name" value="Fungal_trans"/>
    <property type="match status" value="1"/>
</dbReference>
<dbReference type="SMART" id="SM00906">
    <property type="entry name" value="Fungal_trans"/>
    <property type="match status" value="1"/>
</dbReference>
<evidence type="ECO:0000313" key="8">
    <source>
        <dbReference type="Proteomes" id="UP000007115"/>
    </source>
</evidence>
<gene>
    <name evidence="7" type="ORF">TRIVIDRAFT_209165</name>
</gene>
<keyword evidence="2" id="KW-0479">Metal-binding</keyword>
<evidence type="ECO:0000256" key="2">
    <source>
        <dbReference type="ARBA" id="ARBA00022723"/>
    </source>
</evidence>
<dbReference type="VEuPathDB" id="FungiDB:TRIVIDRAFT_209165"/>
<evidence type="ECO:0000256" key="4">
    <source>
        <dbReference type="ARBA" id="ARBA00023163"/>
    </source>
</evidence>
<dbReference type="OrthoDB" id="4898046at2759"/>
<evidence type="ECO:0000256" key="5">
    <source>
        <dbReference type="ARBA" id="ARBA00023242"/>
    </source>
</evidence>
<evidence type="ECO:0000256" key="1">
    <source>
        <dbReference type="ARBA" id="ARBA00004123"/>
    </source>
</evidence>
<accession>G9MQY5</accession>
<feature type="domain" description="Xylanolytic transcriptional activator regulatory" evidence="6">
    <location>
        <begin position="192"/>
        <end position="279"/>
    </location>
</feature>
<dbReference type="PANTHER" id="PTHR47338:SF5">
    <property type="entry name" value="ZN(II)2CYS6 TRANSCRIPTION FACTOR (EUROFUNG)"/>
    <property type="match status" value="1"/>
</dbReference>
<keyword evidence="4" id="KW-0804">Transcription</keyword>
<protein>
    <recommendedName>
        <fullName evidence="6">Xylanolytic transcriptional activator regulatory domain-containing protein</fullName>
    </recommendedName>
</protein>